<dbReference type="AlphaFoldDB" id="A0A964E5G1"/>
<dbReference type="Gene3D" id="3.90.1300.10">
    <property type="entry name" value="Amidase signature (AS) domain"/>
    <property type="match status" value="1"/>
</dbReference>
<dbReference type="EMBL" id="JAESVA010000008">
    <property type="protein sequence ID" value="MCB8882630.1"/>
    <property type="molecule type" value="Genomic_DNA"/>
</dbReference>
<evidence type="ECO:0000313" key="5">
    <source>
        <dbReference type="Proteomes" id="UP000721844"/>
    </source>
</evidence>
<evidence type="ECO:0000256" key="2">
    <source>
        <dbReference type="SAM" id="MobiDB-lite"/>
    </source>
</evidence>
<keyword evidence="5" id="KW-1185">Reference proteome</keyword>
<dbReference type="PANTHER" id="PTHR11895:SF7">
    <property type="entry name" value="GLUTAMYL-TRNA(GLN) AMIDOTRANSFERASE SUBUNIT A, MITOCHONDRIAL"/>
    <property type="match status" value="1"/>
</dbReference>
<dbReference type="InterPro" id="IPR000120">
    <property type="entry name" value="Amidase"/>
</dbReference>
<dbReference type="PANTHER" id="PTHR11895">
    <property type="entry name" value="TRANSAMIDASE"/>
    <property type="match status" value="1"/>
</dbReference>
<comment type="caution">
    <text evidence="4">The sequence shown here is derived from an EMBL/GenBank/DDBJ whole genome shotgun (WGS) entry which is preliminary data.</text>
</comment>
<dbReference type="SUPFAM" id="SSF75304">
    <property type="entry name" value="Amidase signature (AS) enzymes"/>
    <property type="match status" value="1"/>
</dbReference>
<reference evidence="4 5" key="1">
    <citation type="journal article" date="2021" name="Microorganisms">
        <title>Acidisoma silvae sp. nov. and Acidisomacellulosilytica sp. nov., Two Acidophilic Bacteria Isolated from Decaying Wood, Hydrolyzing Cellulose and Producing Poly-3-hydroxybutyrate.</title>
        <authorList>
            <person name="Mieszkin S."/>
            <person name="Pouder E."/>
            <person name="Uroz S."/>
            <person name="Simon-Colin C."/>
            <person name="Alain K."/>
        </authorList>
    </citation>
    <scope>NUCLEOTIDE SEQUENCE [LARGE SCALE GENOMIC DNA]</scope>
    <source>
        <strain evidence="4 5">HW T5.17</strain>
    </source>
</reference>
<sequence length="449" mass="47092">MQQAQTRMRPFLSAQPNFTMGSDTPRQFLERCLEDLAHREPEVGAFTVVNIECARQAADLSTLRWKAGRPLSGIDGMPVAIKDIIDTDDLPTEHGSDLYAGHRPLFGAASATALRLAGAVILGKTVTTEFASTEPRGTRNPWDLNRTPGGSSSGSAAAVAAGMVAGAMGTQVVGSIIRPAGFCGVYGYKPTLGGINRGGSLDMLSQSCSGVLAASLADSWVMTREIVARVGGDPGYVGVTGPMTPPPASKPKRLALLQTAGWSILEPSAREALDRAIATLVQSGVEVVTRSSWPDLEAVEETAAEMLPITMRINAWEWRWPLNAFMARNAAALSSSARERADIGMAMTQDDYATAITRRSEIRKLYAKLEAGCDGIISVTAPGAAPIGLGSTGNPIFVVPGSILGVPVVTLPLLQSEKLPLGLQIVGFEGQDAALFAIAAAVEAILTPV</sequence>
<evidence type="ECO:0000256" key="1">
    <source>
        <dbReference type="ARBA" id="ARBA00009199"/>
    </source>
</evidence>
<dbReference type="Proteomes" id="UP000721844">
    <property type="component" value="Unassembled WGS sequence"/>
</dbReference>
<name>A0A964E5G1_9PROT</name>
<dbReference type="Pfam" id="PF01425">
    <property type="entry name" value="Amidase"/>
    <property type="match status" value="1"/>
</dbReference>
<gene>
    <name evidence="4" type="ORF">ACELLULO517_20460</name>
</gene>
<dbReference type="InterPro" id="IPR023631">
    <property type="entry name" value="Amidase_dom"/>
</dbReference>
<evidence type="ECO:0000313" key="4">
    <source>
        <dbReference type="EMBL" id="MCB8882630.1"/>
    </source>
</evidence>
<dbReference type="InterPro" id="IPR036928">
    <property type="entry name" value="AS_sf"/>
</dbReference>
<organism evidence="4 5">
    <name type="scientific">Acidisoma cellulosilyticum</name>
    <dbReference type="NCBI Taxonomy" id="2802395"/>
    <lineage>
        <taxon>Bacteria</taxon>
        <taxon>Pseudomonadati</taxon>
        <taxon>Pseudomonadota</taxon>
        <taxon>Alphaproteobacteria</taxon>
        <taxon>Acetobacterales</taxon>
        <taxon>Acidocellaceae</taxon>
        <taxon>Acidisoma</taxon>
    </lineage>
</organism>
<proteinExistence type="inferred from homology"/>
<protein>
    <submittedName>
        <fullName evidence="4">Amidase</fullName>
    </submittedName>
</protein>
<accession>A0A964E5G1</accession>
<dbReference type="GO" id="GO:0003824">
    <property type="term" value="F:catalytic activity"/>
    <property type="evidence" value="ECO:0007669"/>
    <property type="project" value="InterPro"/>
</dbReference>
<evidence type="ECO:0000259" key="3">
    <source>
        <dbReference type="Pfam" id="PF01425"/>
    </source>
</evidence>
<dbReference type="RefSeq" id="WP_227309288.1">
    <property type="nucleotide sequence ID" value="NZ_JAESVA010000008.1"/>
</dbReference>
<comment type="similarity">
    <text evidence="1">Belongs to the amidase family.</text>
</comment>
<feature type="domain" description="Amidase" evidence="3">
    <location>
        <begin position="29"/>
        <end position="435"/>
    </location>
</feature>
<feature type="region of interest" description="Disordered" evidence="2">
    <location>
        <begin position="132"/>
        <end position="151"/>
    </location>
</feature>